<feature type="chain" id="PRO_5007862544" evidence="2">
    <location>
        <begin position="22"/>
        <end position="90"/>
    </location>
</feature>
<feature type="compositionally biased region" description="Pro residues" evidence="1">
    <location>
        <begin position="79"/>
        <end position="90"/>
    </location>
</feature>
<evidence type="ECO:0000313" key="4">
    <source>
        <dbReference type="Proteomes" id="UP000077266"/>
    </source>
</evidence>
<sequence length="90" mass="9705">MQLTFALTTLALLLPILEVTAAPRAASTPIPRLQPVKVTPKKAAAAVPVVSPFTDPNLPSFSHSSTIRSRRRMSLRPSPSLPRQPPSLSR</sequence>
<protein>
    <submittedName>
        <fullName evidence="3">Uncharacterized protein</fullName>
    </submittedName>
</protein>
<feature type="signal peptide" evidence="2">
    <location>
        <begin position="1"/>
        <end position="21"/>
    </location>
</feature>
<evidence type="ECO:0000313" key="3">
    <source>
        <dbReference type="EMBL" id="KZV99303.1"/>
    </source>
</evidence>
<keyword evidence="4" id="KW-1185">Reference proteome</keyword>
<reference evidence="3 4" key="1">
    <citation type="journal article" date="2016" name="Mol. Biol. Evol.">
        <title>Comparative Genomics of Early-Diverging Mushroom-Forming Fungi Provides Insights into the Origins of Lignocellulose Decay Capabilities.</title>
        <authorList>
            <person name="Nagy L.G."/>
            <person name="Riley R."/>
            <person name="Tritt A."/>
            <person name="Adam C."/>
            <person name="Daum C."/>
            <person name="Floudas D."/>
            <person name="Sun H."/>
            <person name="Yadav J.S."/>
            <person name="Pangilinan J."/>
            <person name="Larsson K.H."/>
            <person name="Matsuura K."/>
            <person name="Barry K."/>
            <person name="Labutti K."/>
            <person name="Kuo R."/>
            <person name="Ohm R.A."/>
            <person name="Bhattacharya S.S."/>
            <person name="Shirouzu T."/>
            <person name="Yoshinaga Y."/>
            <person name="Martin F.M."/>
            <person name="Grigoriev I.V."/>
            <person name="Hibbett D.S."/>
        </authorList>
    </citation>
    <scope>NUCLEOTIDE SEQUENCE [LARGE SCALE GENOMIC DNA]</scope>
    <source>
        <strain evidence="3 4">HHB12029</strain>
    </source>
</reference>
<accession>A0A165MI74</accession>
<dbReference type="Proteomes" id="UP000077266">
    <property type="component" value="Unassembled WGS sequence"/>
</dbReference>
<keyword evidence="2" id="KW-0732">Signal</keyword>
<dbReference type="InParanoid" id="A0A165MI74"/>
<gene>
    <name evidence="3" type="ORF">EXIGLDRAFT_252149</name>
</gene>
<dbReference type="AlphaFoldDB" id="A0A165MI74"/>
<evidence type="ECO:0000256" key="2">
    <source>
        <dbReference type="SAM" id="SignalP"/>
    </source>
</evidence>
<feature type="region of interest" description="Disordered" evidence="1">
    <location>
        <begin position="55"/>
        <end position="90"/>
    </location>
</feature>
<dbReference type="EMBL" id="KV425911">
    <property type="protein sequence ID" value="KZV99303.1"/>
    <property type="molecule type" value="Genomic_DNA"/>
</dbReference>
<proteinExistence type="predicted"/>
<name>A0A165MI74_EXIGL</name>
<organism evidence="3 4">
    <name type="scientific">Exidia glandulosa HHB12029</name>
    <dbReference type="NCBI Taxonomy" id="1314781"/>
    <lineage>
        <taxon>Eukaryota</taxon>
        <taxon>Fungi</taxon>
        <taxon>Dikarya</taxon>
        <taxon>Basidiomycota</taxon>
        <taxon>Agaricomycotina</taxon>
        <taxon>Agaricomycetes</taxon>
        <taxon>Auriculariales</taxon>
        <taxon>Exidiaceae</taxon>
        <taxon>Exidia</taxon>
    </lineage>
</organism>
<evidence type="ECO:0000256" key="1">
    <source>
        <dbReference type="SAM" id="MobiDB-lite"/>
    </source>
</evidence>